<keyword evidence="7" id="KW-1185">Reference proteome</keyword>
<dbReference type="Proteomes" id="UP000000759">
    <property type="component" value="Chromosome 23"/>
</dbReference>
<organism evidence="6 7">
    <name type="scientific">Phaeodactylum tricornutum (strain CCAP 1055/1)</name>
    <dbReference type="NCBI Taxonomy" id="556484"/>
    <lineage>
        <taxon>Eukaryota</taxon>
        <taxon>Sar</taxon>
        <taxon>Stramenopiles</taxon>
        <taxon>Ochrophyta</taxon>
        <taxon>Bacillariophyta</taxon>
        <taxon>Bacillariophyceae</taxon>
        <taxon>Bacillariophycidae</taxon>
        <taxon>Naviculales</taxon>
        <taxon>Phaeodactylaceae</taxon>
        <taxon>Phaeodactylum</taxon>
    </lineage>
</organism>
<dbReference type="PANTHER" id="PTHR46563:SF1">
    <property type="entry name" value="RING-TYPE DOMAIN-CONTAINING PROTEIN-RELATED"/>
    <property type="match status" value="1"/>
</dbReference>
<keyword evidence="2 4" id="KW-0863">Zinc-finger</keyword>
<evidence type="ECO:0000256" key="3">
    <source>
        <dbReference type="ARBA" id="ARBA00022833"/>
    </source>
</evidence>
<dbReference type="SUPFAM" id="SSF57850">
    <property type="entry name" value="RING/U-box"/>
    <property type="match status" value="1"/>
</dbReference>
<evidence type="ECO:0000256" key="1">
    <source>
        <dbReference type="ARBA" id="ARBA00022723"/>
    </source>
</evidence>
<dbReference type="InterPro" id="IPR013083">
    <property type="entry name" value="Znf_RING/FYVE/PHD"/>
</dbReference>
<dbReference type="AlphaFoldDB" id="B7GB48"/>
<keyword evidence="3" id="KW-0862">Zinc</keyword>
<dbReference type="PaxDb" id="2850-Phatr49586"/>
<accession>B7GB48</accession>
<dbReference type="STRING" id="556484.B7GB48"/>
<evidence type="ECO:0000256" key="4">
    <source>
        <dbReference type="PROSITE-ProRule" id="PRU00175"/>
    </source>
</evidence>
<dbReference type="CDD" id="cd16574">
    <property type="entry name" value="RING-HC_Topors"/>
    <property type="match status" value="1"/>
</dbReference>
<dbReference type="OrthoDB" id="1630758at2759"/>
<dbReference type="EMBL" id="CM000625">
    <property type="protein sequence ID" value="EEC44149.1"/>
    <property type="molecule type" value="Genomic_DNA"/>
</dbReference>
<evidence type="ECO:0000256" key="2">
    <source>
        <dbReference type="ARBA" id="ARBA00022771"/>
    </source>
</evidence>
<proteinExistence type="predicted"/>
<dbReference type="eggNOG" id="KOG4430">
    <property type="taxonomic scope" value="Eukaryota"/>
</dbReference>
<keyword evidence="1" id="KW-0479">Metal-binding</keyword>
<dbReference type="SMART" id="SM00184">
    <property type="entry name" value="RING"/>
    <property type="match status" value="1"/>
</dbReference>
<reference evidence="7" key="2">
    <citation type="submission" date="2008-08" db="EMBL/GenBank/DDBJ databases">
        <authorList>
            <consortium name="Diatom Consortium"/>
            <person name="Grigoriev I."/>
            <person name="Grimwood J."/>
            <person name="Kuo A."/>
            <person name="Otillar R.P."/>
            <person name="Salamov A."/>
            <person name="Detter J.C."/>
            <person name="Lindquist E."/>
            <person name="Shapiro H."/>
            <person name="Lucas S."/>
            <person name="Glavina del Rio T."/>
            <person name="Pitluck S."/>
            <person name="Rokhsar D."/>
            <person name="Bowler C."/>
        </authorList>
    </citation>
    <scope>GENOME REANNOTATION</scope>
    <source>
        <strain evidence="7">CCAP 1055/1</strain>
    </source>
</reference>
<evidence type="ECO:0000313" key="6">
    <source>
        <dbReference type="EMBL" id="EEC44149.1"/>
    </source>
</evidence>
<sequence>MVHPEAPISCFTFNASPPVRSLRSDATGETTIRSPVPREDLCADMPQLEPMDRACRRPRTTSLAGSNVDVVASTMRLVCPRSPSRRIVPSTQVCSKTASNTSTEGAKEKARRSSCVAEAAIARTTLGSTIAPASPSSRHGKRAAEIAIQSPLSKRLRLRKKSPPNAIEADLEILEAPLAACCICMCEPDHHEASKIDGCDHKFCFSCIGTWSDRENSCPLCKARFTKIERIHPRKKIKGDRTFTNSKRVKQRDQRSDVVSGAALEAILQQISSNESRLGRFIFSRMGTGAFHPTVSVDGSMFDSDEDEDTAPDFMTLFMRSSTAAQQRRNALNRRPQNLFPYPTAFFGMSSTMGGRGNTTTSSYALNASDSSAGRAATNPLEIDDSDDDDVEVVQVTRSL</sequence>
<dbReference type="GeneID" id="7198245"/>
<dbReference type="RefSeq" id="XP_002184400.1">
    <property type="nucleotide sequence ID" value="XM_002184364.1"/>
</dbReference>
<dbReference type="InParanoid" id="B7GB48"/>
<dbReference type="GO" id="GO:0008270">
    <property type="term" value="F:zinc ion binding"/>
    <property type="evidence" value="ECO:0007669"/>
    <property type="project" value="UniProtKB-KW"/>
</dbReference>
<dbReference type="HOGENOM" id="CLU_689773_0_0_1"/>
<reference evidence="6 7" key="1">
    <citation type="journal article" date="2008" name="Nature">
        <title>The Phaeodactylum genome reveals the evolutionary history of diatom genomes.</title>
        <authorList>
            <person name="Bowler C."/>
            <person name="Allen A.E."/>
            <person name="Badger J.H."/>
            <person name="Grimwood J."/>
            <person name="Jabbari K."/>
            <person name="Kuo A."/>
            <person name="Maheswari U."/>
            <person name="Martens C."/>
            <person name="Maumus F."/>
            <person name="Otillar R.P."/>
            <person name="Rayko E."/>
            <person name="Salamov A."/>
            <person name="Vandepoele K."/>
            <person name="Beszteri B."/>
            <person name="Gruber A."/>
            <person name="Heijde M."/>
            <person name="Katinka M."/>
            <person name="Mock T."/>
            <person name="Valentin K."/>
            <person name="Verret F."/>
            <person name="Berges J.A."/>
            <person name="Brownlee C."/>
            <person name="Cadoret J.P."/>
            <person name="Chiovitti A."/>
            <person name="Choi C.J."/>
            <person name="Coesel S."/>
            <person name="De Martino A."/>
            <person name="Detter J.C."/>
            <person name="Durkin C."/>
            <person name="Falciatore A."/>
            <person name="Fournet J."/>
            <person name="Haruta M."/>
            <person name="Huysman M.J."/>
            <person name="Jenkins B.D."/>
            <person name="Jiroutova K."/>
            <person name="Jorgensen R.E."/>
            <person name="Joubert Y."/>
            <person name="Kaplan A."/>
            <person name="Kroger N."/>
            <person name="Kroth P.G."/>
            <person name="La Roche J."/>
            <person name="Lindquist E."/>
            <person name="Lommer M."/>
            <person name="Martin-Jezequel V."/>
            <person name="Lopez P.J."/>
            <person name="Lucas S."/>
            <person name="Mangogna M."/>
            <person name="McGinnis K."/>
            <person name="Medlin L.K."/>
            <person name="Montsant A."/>
            <person name="Oudot-Le Secq M.P."/>
            <person name="Napoli C."/>
            <person name="Obornik M."/>
            <person name="Parker M.S."/>
            <person name="Petit J.L."/>
            <person name="Porcel B.M."/>
            <person name="Poulsen N."/>
            <person name="Robison M."/>
            <person name="Rychlewski L."/>
            <person name="Rynearson T.A."/>
            <person name="Schmutz J."/>
            <person name="Shapiro H."/>
            <person name="Siaut M."/>
            <person name="Stanley M."/>
            <person name="Sussman M.R."/>
            <person name="Taylor A.R."/>
            <person name="Vardi A."/>
            <person name="von Dassow P."/>
            <person name="Vyverman W."/>
            <person name="Willis A."/>
            <person name="Wyrwicz L.S."/>
            <person name="Rokhsar D.S."/>
            <person name="Weissenbach J."/>
            <person name="Armbrust E.V."/>
            <person name="Green B.R."/>
            <person name="Van de Peer Y."/>
            <person name="Grigoriev I.V."/>
        </authorList>
    </citation>
    <scope>NUCLEOTIDE SEQUENCE [LARGE SCALE GENOMIC DNA]</scope>
    <source>
        <strain evidence="6 7">CCAP 1055/1</strain>
    </source>
</reference>
<name>B7GB48_PHATC</name>
<dbReference type="InterPro" id="IPR017907">
    <property type="entry name" value="Znf_RING_CS"/>
</dbReference>
<dbReference type="PROSITE" id="PS50089">
    <property type="entry name" value="ZF_RING_2"/>
    <property type="match status" value="1"/>
</dbReference>
<evidence type="ECO:0000313" key="7">
    <source>
        <dbReference type="Proteomes" id="UP000000759"/>
    </source>
</evidence>
<dbReference type="InterPro" id="IPR001841">
    <property type="entry name" value="Znf_RING"/>
</dbReference>
<gene>
    <name evidence="6" type="ORF">PHATRDRAFT_49586</name>
</gene>
<dbReference type="Pfam" id="PF13639">
    <property type="entry name" value="zf-RING_2"/>
    <property type="match status" value="1"/>
</dbReference>
<dbReference type="PANTHER" id="PTHR46563">
    <property type="entry name" value="RING-TYPE DOMAIN-CONTAINING PROTEIN"/>
    <property type="match status" value="1"/>
</dbReference>
<protein>
    <recommendedName>
        <fullName evidence="5">RING-type domain-containing protein</fullName>
    </recommendedName>
</protein>
<dbReference type="KEGG" id="pti:PHATRDRAFT_49586"/>
<dbReference type="PROSITE" id="PS00518">
    <property type="entry name" value="ZF_RING_1"/>
    <property type="match status" value="1"/>
</dbReference>
<dbReference type="Gene3D" id="3.30.40.10">
    <property type="entry name" value="Zinc/RING finger domain, C3HC4 (zinc finger)"/>
    <property type="match status" value="1"/>
</dbReference>
<evidence type="ECO:0000259" key="5">
    <source>
        <dbReference type="PROSITE" id="PS50089"/>
    </source>
</evidence>
<dbReference type="InterPro" id="IPR058746">
    <property type="entry name" value="Znf_RING-type_Topors"/>
</dbReference>
<feature type="domain" description="RING-type" evidence="5">
    <location>
        <begin position="181"/>
        <end position="222"/>
    </location>
</feature>